<dbReference type="InterPro" id="IPR000600">
    <property type="entry name" value="ROK"/>
</dbReference>
<dbReference type="AlphaFoldDB" id="A0A2T0MT53"/>
<feature type="region of interest" description="Disordered" evidence="2">
    <location>
        <begin position="1"/>
        <end position="38"/>
    </location>
</feature>
<organism evidence="3 4">
    <name type="scientific">Nonomuraea fuscirosea</name>
    <dbReference type="NCBI Taxonomy" id="1291556"/>
    <lineage>
        <taxon>Bacteria</taxon>
        <taxon>Bacillati</taxon>
        <taxon>Actinomycetota</taxon>
        <taxon>Actinomycetes</taxon>
        <taxon>Streptosporangiales</taxon>
        <taxon>Streptosporangiaceae</taxon>
        <taxon>Nonomuraea</taxon>
    </lineage>
</organism>
<dbReference type="SUPFAM" id="SSF53067">
    <property type="entry name" value="Actin-like ATPase domain"/>
    <property type="match status" value="1"/>
</dbReference>
<feature type="compositionally biased region" description="Basic and acidic residues" evidence="2">
    <location>
        <begin position="19"/>
        <end position="30"/>
    </location>
</feature>
<dbReference type="OrthoDB" id="8772678at2"/>
<dbReference type="PANTHER" id="PTHR18964:SF169">
    <property type="entry name" value="N-ACETYLMANNOSAMINE KINASE"/>
    <property type="match status" value="1"/>
</dbReference>
<feature type="region of interest" description="Disordered" evidence="2">
    <location>
        <begin position="377"/>
        <end position="414"/>
    </location>
</feature>
<keyword evidence="3" id="KW-0418">Kinase</keyword>
<proteinExistence type="inferred from homology"/>
<evidence type="ECO:0000313" key="3">
    <source>
        <dbReference type="EMBL" id="PRX61744.1"/>
    </source>
</evidence>
<comment type="similarity">
    <text evidence="1">Belongs to the ROK (NagC/XylR) family.</text>
</comment>
<accession>A0A2T0MT53</accession>
<name>A0A2T0MT53_9ACTN</name>
<evidence type="ECO:0000256" key="2">
    <source>
        <dbReference type="SAM" id="MobiDB-lite"/>
    </source>
</evidence>
<reference evidence="3 4" key="1">
    <citation type="submission" date="2018-03" db="EMBL/GenBank/DDBJ databases">
        <title>Genomic Encyclopedia of Type Strains, Phase III (KMG-III): the genomes of soil and plant-associated and newly described type strains.</title>
        <authorList>
            <person name="Whitman W."/>
        </authorList>
    </citation>
    <scope>NUCLEOTIDE SEQUENCE [LARGE SCALE GENOMIC DNA]</scope>
    <source>
        <strain evidence="3 4">CGMCC 4.7104</strain>
    </source>
</reference>
<gene>
    <name evidence="3" type="ORF">B0I32_114113</name>
</gene>
<evidence type="ECO:0000256" key="1">
    <source>
        <dbReference type="ARBA" id="ARBA00006479"/>
    </source>
</evidence>
<dbReference type="Gene3D" id="3.30.420.40">
    <property type="match status" value="2"/>
</dbReference>
<feature type="compositionally biased region" description="Low complexity" evidence="2">
    <location>
        <begin position="377"/>
        <end position="386"/>
    </location>
</feature>
<dbReference type="PANTHER" id="PTHR18964">
    <property type="entry name" value="ROK (REPRESSOR, ORF, KINASE) FAMILY"/>
    <property type="match status" value="1"/>
</dbReference>
<dbReference type="EMBL" id="PVNG01000014">
    <property type="protein sequence ID" value="PRX61744.1"/>
    <property type="molecule type" value="Genomic_DNA"/>
</dbReference>
<dbReference type="Pfam" id="PF00480">
    <property type="entry name" value="ROK"/>
    <property type="match status" value="1"/>
</dbReference>
<comment type="caution">
    <text evidence="3">The sequence shown here is derived from an EMBL/GenBank/DDBJ whole genome shotgun (WGS) entry which is preliminary data.</text>
</comment>
<protein>
    <submittedName>
        <fullName evidence="3">Glucokinase</fullName>
    </submittedName>
</protein>
<dbReference type="CDD" id="cd24068">
    <property type="entry name" value="ASKHA_NBD_ROK_FnNanK-like"/>
    <property type="match status" value="1"/>
</dbReference>
<dbReference type="Proteomes" id="UP000238312">
    <property type="component" value="Unassembled WGS sequence"/>
</dbReference>
<keyword evidence="3" id="KW-0808">Transferase</keyword>
<sequence>MSSVPGPVAGAGFGGTEATARRVGEAKTAPDRVAGTDFGETKTSAGLVVGVDIGGTKTAAGLVDPSGALLASATRPTPAAEGCEAILDTAAELVRSVAGDRWGSVTAVGVGSAGVIDPERGVVVSATTSLTGWAGTDLRGGLSRRLGGLPVATANDVHAHALGEHWRGAAAGCADVLLIAVGTGVGASIVLGGRVRHGPHAVAGHAGHVPVPAAAGAPCPCGGTGHVEAVASGPALLAEYLRRGGTRAADLAGVARLAAAGDPLATDVLITGGTALGQAIGGLMNVIDPEIVVIGGGVTGCGDPWWQPVRAAIAAETLPALRDVPIVPAALSSTAALLGAARLPLTTTPTAMTTATATRTPDTPAGTMSQTAMVTATGTGDTSAGTLPQTAADTLPRSVTDAAAEEPPFTRKNP</sequence>
<evidence type="ECO:0000313" key="4">
    <source>
        <dbReference type="Proteomes" id="UP000238312"/>
    </source>
</evidence>
<dbReference type="GO" id="GO:0016301">
    <property type="term" value="F:kinase activity"/>
    <property type="evidence" value="ECO:0007669"/>
    <property type="project" value="UniProtKB-KW"/>
</dbReference>
<dbReference type="InterPro" id="IPR043129">
    <property type="entry name" value="ATPase_NBD"/>
</dbReference>
<keyword evidence="4" id="KW-1185">Reference proteome</keyword>